<dbReference type="Proteomes" id="UP000887577">
    <property type="component" value="Unplaced"/>
</dbReference>
<protein>
    <submittedName>
        <fullName evidence="3">BTB domain-containing protein</fullName>
    </submittedName>
</protein>
<name>A0A914ZDD4_9BILA</name>
<evidence type="ECO:0000313" key="3">
    <source>
        <dbReference type="WBParaSite" id="PSU_v2.g9956.t1"/>
    </source>
</evidence>
<keyword evidence="2" id="KW-1185">Reference proteome</keyword>
<organism evidence="2 3">
    <name type="scientific">Panagrolaimus superbus</name>
    <dbReference type="NCBI Taxonomy" id="310955"/>
    <lineage>
        <taxon>Eukaryota</taxon>
        <taxon>Metazoa</taxon>
        <taxon>Ecdysozoa</taxon>
        <taxon>Nematoda</taxon>
        <taxon>Chromadorea</taxon>
        <taxon>Rhabditida</taxon>
        <taxon>Tylenchina</taxon>
        <taxon>Panagrolaimomorpha</taxon>
        <taxon>Panagrolaimoidea</taxon>
        <taxon>Panagrolaimidae</taxon>
        <taxon>Panagrolaimus</taxon>
    </lineage>
</organism>
<dbReference type="InterPro" id="IPR042846">
    <property type="entry name" value="BTBD19"/>
</dbReference>
<reference evidence="3" key="1">
    <citation type="submission" date="2022-11" db="UniProtKB">
        <authorList>
            <consortium name="WormBaseParasite"/>
        </authorList>
    </citation>
    <scope>IDENTIFICATION</scope>
</reference>
<evidence type="ECO:0000313" key="2">
    <source>
        <dbReference type="Proteomes" id="UP000887577"/>
    </source>
</evidence>
<dbReference type="CDD" id="cd14733">
    <property type="entry name" value="BACK"/>
    <property type="match status" value="1"/>
</dbReference>
<dbReference type="PROSITE" id="PS50097">
    <property type="entry name" value="BTB"/>
    <property type="match status" value="1"/>
</dbReference>
<dbReference type="WBParaSite" id="PSU_v2.g9956.t1">
    <property type="protein sequence ID" value="PSU_v2.g9956.t1"/>
    <property type="gene ID" value="PSU_v2.g9956"/>
</dbReference>
<dbReference type="SMART" id="SM00225">
    <property type="entry name" value="BTB"/>
    <property type="match status" value="1"/>
</dbReference>
<dbReference type="Gene3D" id="3.30.710.10">
    <property type="entry name" value="Potassium Channel Kv1.1, Chain A"/>
    <property type="match status" value="1"/>
</dbReference>
<accession>A0A914ZDD4</accession>
<dbReference type="Pfam" id="PF00651">
    <property type="entry name" value="BTB"/>
    <property type="match status" value="1"/>
</dbReference>
<dbReference type="InterPro" id="IPR011333">
    <property type="entry name" value="SKP1/BTB/POZ_sf"/>
</dbReference>
<dbReference type="PANTHER" id="PTHR46965:SF1">
    <property type="entry name" value="BTB_POZ DOMAIN-CONTAINING PROTEIN 19"/>
    <property type="match status" value="1"/>
</dbReference>
<sequence>MQIVKPKWHEIMTNSKYFDVIILSSDNIEIPAHRCFLDKFSQKFADIIAESKEIPVKINIEKFNAEIIKASLEFLYDKLDSILGKESQVFKFATEYSIEILKETCCSHFEKTVNSENVCEFIQIAYNNGFEELKQKCQKHIALNKKDIDSTKLKELPKEIIVDIFCS</sequence>
<dbReference type="InterPro" id="IPR000210">
    <property type="entry name" value="BTB/POZ_dom"/>
</dbReference>
<dbReference type="PANTHER" id="PTHR46965">
    <property type="entry name" value="BTB/POZ DOMAIN-CONTAINING PROTEIN 19"/>
    <property type="match status" value="1"/>
</dbReference>
<feature type="domain" description="BTB" evidence="1">
    <location>
        <begin position="18"/>
        <end position="77"/>
    </location>
</feature>
<dbReference type="AlphaFoldDB" id="A0A914ZDD4"/>
<evidence type="ECO:0000259" key="1">
    <source>
        <dbReference type="PROSITE" id="PS50097"/>
    </source>
</evidence>
<dbReference type="SUPFAM" id="SSF54695">
    <property type="entry name" value="POZ domain"/>
    <property type="match status" value="1"/>
</dbReference>
<proteinExistence type="predicted"/>